<reference evidence="1" key="1">
    <citation type="journal article" date="2021" name="PeerJ">
        <title>Extensive microbial diversity within the chicken gut microbiome revealed by metagenomics and culture.</title>
        <authorList>
            <person name="Gilroy R."/>
            <person name="Ravi A."/>
            <person name="Getino M."/>
            <person name="Pursley I."/>
            <person name="Horton D.L."/>
            <person name="Alikhan N.F."/>
            <person name="Baker D."/>
            <person name="Gharbi K."/>
            <person name="Hall N."/>
            <person name="Watson M."/>
            <person name="Adriaenssens E.M."/>
            <person name="Foster-Nyarko E."/>
            <person name="Jarju S."/>
            <person name="Secka A."/>
            <person name="Antonio M."/>
            <person name="Oren A."/>
            <person name="Chaudhuri R.R."/>
            <person name="La Ragione R."/>
            <person name="Hildebrand F."/>
            <person name="Pallen M.J."/>
        </authorList>
    </citation>
    <scope>NUCLEOTIDE SEQUENCE</scope>
    <source>
        <strain evidence="1">ChiGjej6B6-11269</strain>
    </source>
</reference>
<protein>
    <submittedName>
        <fullName evidence="1">Uncharacterized protein</fullName>
    </submittedName>
</protein>
<proteinExistence type="predicted"/>
<comment type="caution">
    <text evidence="1">The sequence shown here is derived from an EMBL/GenBank/DDBJ whole genome shotgun (WGS) entry which is preliminary data.</text>
</comment>
<name>A0A9D2UWP6_9ACTN</name>
<evidence type="ECO:0000313" key="2">
    <source>
        <dbReference type="Proteomes" id="UP000786989"/>
    </source>
</evidence>
<dbReference type="AlphaFoldDB" id="A0A9D2UWP6"/>
<dbReference type="Proteomes" id="UP000786989">
    <property type="component" value="Unassembled WGS sequence"/>
</dbReference>
<dbReference type="EMBL" id="DYWI01000066">
    <property type="protein sequence ID" value="HJF65270.1"/>
    <property type="molecule type" value="Genomic_DNA"/>
</dbReference>
<organism evidence="1 2">
    <name type="scientific">Slackia equolifaciens</name>
    <dbReference type="NCBI Taxonomy" id="498718"/>
    <lineage>
        <taxon>Bacteria</taxon>
        <taxon>Bacillati</taxon>
        <taxon>Actinomycetota</taxon>
        <taxon>Coriobacteriia</taxon>
        <taxon>Eggerthellales</taxon>
        <taxon>Eggerthellaceae</taxon>
        <taxon>Slackia</taxon>
    </lineage>
</organism>
<gene>
    <name evidence="1" type="ORF">K8U77_04030</name>
</gene>
<accession>A0A9D2UWP6</accession>
<evidence type="ECO:0000313" key="1">
    <source>
        <dbReference type="EMBL" id="HJF65270.1"/>
    </source>
</evidence>
<reference evidence="1" key="2">
    <citation type="submission" date="2021-09" db="EMBL/GenBank/DDBJ databases">
        <authorList>
            <person name="Gilroy R."/>
        </authorList>
    </citation>
    <scope>NUCLEOTIDE SEQUENCE</scope>
    <source>
        <strain evidence="1">ChiGjej6B6-11269</strain>
    </source>
</reference>
<sequence length="60" mass="6502">MSAEACREVAFAKGEYEFDYGDAHVTVRVPRDVYADEIGASSAMLARACAEREGDEKDAA</sequence>